<dbReference type="EMBL" id="BMAW01085508">
    <property type="protein sequence ID" value="GFU43303.1"/>
    <property type="molecule type" value="Genomic_DNA"/>
</dbReference>
<gene>
    <name evidence="1" type="ORF">NPIL_12091</name>
</gene>
<accession>A0A8X6USC1</accession>
<organism evidence="1 2">
    <name type="scientific">Nephila pilipes</name>
    <name type="common">Giant wood spider</name>
    <name type="synonym">Nephila maculata</name>
    <dbReference type="NCBI Taxonomy" id="299642"/>
    <lineage>
        <taxon>Eukaryota</taxon>
        <taxon>Metazoa</taxon>
        <taxon>Ecdysozoa</taxon>
        <taxon>Arthropoda</taxon>
        <taxon>Chelicerata</taxon>
        <taxon>Arachnida</taxon>
        <taxon>Araneae</taxon>
        <taxon>Araneomorphae</taxon>
        <taxon>Entelegynae</taxon>
        <taxon>Araneoidea</taxon>
        <taxon>Nephilidae</taxon>
        <taxon>Nephila</taxon>
    </lineage>
</organism>
<dbReference type="Proteomes" id="UP000887013">
    <property type="component" value="Unassembled WGS sequence"/>
</dbReference>
<comment type="caution">
    <text evidence="1">The sequence shown here is derived from an EMBL/GenBank/DDBJ whole genome shotgun (WGS) entry which is preliminary data.</text>
</comment>
<name>A0A8X6USC1_NEPPI</name>
<reference evidence="1" key="1">
    <citation type="submission" date="2020-08" db="EMBL/GenBank/DDBJ databases">
        <title>Multicomponent nature underlies the extraordinary mechanical properties of spider dragline silk.</title>
        <authorList>
            <person name="Kono N."/>
            <person name="Nakamura H."/>
            <person name="Mori M."/>
            <person name="Yoshida Y."/>
            <person name="Ohtoshi R."/>
            <person name="Malay A.D."/>
            <person name="Moran D.A.P."/>
            <person name="Tomita M."/>
            <person name="Numata K."/>
            <person name="Arakawa K."/>
        </authorList>
    </citation>
    <scope>NUCLEOTIDE SEQUENCE</scope>
</reference>
<sequence>MKLSLILQLPDIYQKIPRCLMAYNFHTNLAVLILKNQKSFSESASMCWHYFCVCVPAFLYYEWPLESPAAQFLTHPRNSWILVTVTEFQSRFDGEPPFNFLSPCPLYPRRGRA</sequence>
<keyword evidence="2" id="KW-1185">Reference proteome</keyword>
<evidence type="ECO:0000313" key="1">
    <source>
        <dbReference type="EMBL" id="GFU43303.1"/>
    </source>
</evidence>
<dbReference type="AlphaFoldDB" id="A0A8X6USC1"/>
<proteinExistence type="predicted"/>
<evidence type="ECO:0000313" key="2">
    <source>
        <dbReference type="Proteomes" id="UP000887013"/>
    </source>
</evidence>
<protein>
    <submittedName>
        <fullName evidence="1">Uncharacterized protein</fullName>
    </submittedName>
</protein>